<dbReference type="Pfam" id="PF07715">
    <property type="entry name" value="Plug"/>
    <property type="match status" value="1"/>
</dbReference>
<keyword evidence="13" id="KW-0732">Signal</keyword>
<evidence type="ECO:0000256" key="8">
    <source>
        <dbReference type="ARBA" id="ARBA00023170"/>
    </source>
</evidence>
<dbReference type="AlphaFoldDB" id="A0A1H1MDM1"/>
<comment type="similarity">
    <text evidence="2 10 11">Belongs to the TonB-dependent receptor family.</text>
</comment>
<evidence type="ECO:0000256" key="10">
    <source>
        <dbReference type="PROSITE-ProRule" id="PRU01360"/>
    </source>
</evidence>
<evidence type="ECO:0000256" key="6">
    <source>
        <dbReference type="ARBA" id="ARBA00023077"/>
    </source>
</evidence>
<keyword evidence="17" id="KW-1185">Reference proteome</keyword>
<dbReference type="EMBL" id="LT629748">
    <property type="protein sequence ID" value="SDR84848.1"/>
    <property type="molecule type" value="Genomic_DNA"/>
</dbReference>
<dbReference type="PANTHER" id="PTHR32552:SF82">
    <property type="entry name" value="FCUA PROTEIN"/>
    <property type="match status" value="1"/>
</dbReference>
<evidence type="ECO:0000259" key="15">
    <source>
        <dbReference type="Pfam" id="PF07715"/>
    </source>
</evidence>
<gene>
    <name evidence="16" type="ORF">SAMN05216198_0587</name>
</gene>
<dbReference type="SUPFAM" id="SSF56935">
    <property type="entry name" value="Porins"/>
    <property type="match status" value="1"/>
</dbReference>
<dbReference type="OrthoDB" id="8732650at2"/>
<evidence type="ECO:0000313" key="17">
    <source>
        <dbReference type="Proteomes" id="UP000243426"/>
    </source>
</evidence>
<keyword evidence="7 10" id="KW-0472">Membrane</keyword>
<sequence>MHPVRLPLTALSLSFAFHSHAILAQDSDGADAPLALPSTEVRASADASADGLPAAYAGGQVARGGRVGLLGNQDSMETPFQLTSFTQMLIQDQQAASVADIVENDPAVRTARGFGNFQQVYMVRGLPIFSDDMSYNGLYGLLPRQYLDAELIERVEVLRGANAFLNGAAPGGSGLGGAINIVPKRAPNQPLNQITTGVRSGGQGYLTGDFARRLADDRIGVRLNFARRDGDTAVDGESNELSMFALGLDYRGERLRISADLGHQDHQLDDIQPAISIAPGLDIPSVPDASKSIAQPWTFSNARNTFGTLRAEYDFNDYITGWAAAGMRDGDESGSFSEPTVNNANGDSTANRFSNVREDTVKTGEIGVRGQFNTGNVGHTVSLSSSIFRMDSRNAYEFSDFDGIPGNIYRPVDVPSPPAFPPFSSGDFDHPLVTDETRTSSVALADVLSFMDERLQITLGARYQKIRSYGYDNDTGARTAAYSESEITPVAGVLYRLTPELSIYANHIEGLVKGDVAPANSNGAPVDNAGDILAPYKTRQNEVGMKYDGGRIGGSLGVYQSRKQMAGTENGTFGVIGHQRNRGLELSLYGQATPQLSILGGVSLLDSDVEGNDAIGAPRLQANLGVDWMVPAVSGLALDARAIHTGSQYADTDNQQQLPSWTRFDAGVRYNLLLDGDQQVTLRARVENLADKEYWATAGGYPGDGSLIIGAPRTFILSSTLDF</sequence>
<evidence type="ECO:0000256" key="12">
    <source>
        <dbReference type="SAM" id="MobiDB-lite"/>
    </source>
</evidence>
<evidence type="ECO:0000259" key="14">
    <source>
        <dbReference type="Pfam" id="PF00593"/>
    </source>
</evidence>
<dbReference type="GO" id="GO:0015344">
    <property type="term" value="F:siderophore uptake transmembrane transporter activity"/>
    <property type="evidence" value="ECO:0007669"/>
    <property type="project" value="TreeGrafter"/>
</dbReference>
<feature type="region of interest" description="Disordered" evidence="12">
    <location>
        <begin position="330"/>
        <end position="351"/>
    </location>
</feature>
<dbReference type="RefSeq" id="WP_090271962.1">
    <property type="nucleotide sequence ID" value="NZ_LT629748.1"/>
</dbReference>
<dbReference type="Gene3D" id="2.170.130.10">
    <property type="entry name" value="TonB-dependent receptor, plug domain"/>
    <property type="match status" value="1"/>
</dbReference>
<keyword evidence="8" id="KW-0675">Receptor</keyword>
<dbReference type="InterPro" id="IPR039426">
    <property type="entry name" value="TonB-dep_rcpt-like"/>
</dbReference>
<feature type="signal peptide" evidence="13">
    <location>
        <begin position="1"/>
        <end position="21"/>
    </location>
</feature>
<dbReference type="Proteomes" id="UP000243426">
    <property type="component" value="Chromosome I"/>
</dbReference>
<name>A0A1H1MDM1_9GAMM</name>
<dbReference type="Gene3D" id="2.40.170.20">
    <property type="entry name" value="TonB-dependent receptor, beta-barrel domain"/>
    <property type="match status" value="1"/>
</dbReference>
<dbReference type="NCBIfam" id="TIGR01783">
    <property type="entry name" value="TonB-siderophor"/>
    <property type="match status" value="1"/>
</dbReference>
<proteinExistence type="inferred from homology"/>
<comment type="subcellular location">
    <subcellularLocation>
        <location evidence="1 10">Cell outer membrane</location>
        <topology evidence="1 10">Multi-pass membrane protein</topology>
    </subcellularLocation>
</comment>
<evidence type="ECO:0000313" key="16">
    <source>
        <dbReference type="EMBL" id="SDR84848.1"/>
    </source>
</evidence>
<evidence type="ECO:0000256" key="2">
    <source>
        <dbReference type="ARBA" id="ARBA00009810"/>
    </source>
</evidence>
<feature type="domain" description="TonB-dependent receptor-like beta-barrel" evidence="14">
    <location>
        <begin position="285"/>
        <end position="689"/>
    </location>
</feature>
<evidence type="ECO:0000256" key="1">
    <source>
        <dbReference type="ARBA" id="ARBA00004571"/>
    </source>
</evidence>
<dbReference type="PROSITE" id="PS52016">
    <property type="entry name" value="TONB_DEPENDENT_REC_3"/>
    <property type="match status" value="1"/>
</dbReference>
<dbReference type="GO" id="GO:0009279">
    <property type="term" value="C:cell outer membrane"/>
    <property type="evidence" value="ECO:0007669"/>
    <property type="project" value="UniProtKB-SubCell"/>
</dbReference>
<dbReference type="PANTHER" id="PTHR32552">
    <property type="entry name" value="FERRICHROME IRON RECEPTOR-RELATED"/>
    <property type="match status" value="1"/>
</dbReference>
<keyword evidence="3 10" id="KW-0813">Transport</keyword>
<reference evidence="17" key="1">
    <citation type="submission" date="2016-10" db="EMBL/GenBank/DDBJ databases">
        <authorList>
            <person name="Varghese N."/>
            <person name="Submissions S."/>
        </authorList>
    </citation>
    <scope>NUCLEOTIDE SEQUENCE [LARGE SCALE GENOMIC DNA]</scope>
    <source>
        <strain evidence="17">2SM5</strain>
    </source>
</reference>
<keyword evidence="9 10" id="KW-0998">Cell outer membrane</keyword>
<evidence type="ECO:0000256" key="4">
    <source>
        <dbReference type="ARBA" id="ARBA00022452"/>
    </source>
</evidence>
<dbReference type="InterPro" id="IPR000531">
    <property type="entry name" value="Beta-barrel_TonB"/>
</dbReference>
<dbReference type="GO" id="GO:0015891">
    <property type="term" value="P:siderophore transport"/>
    <property type="evidence" value="ECO:0007669"/>
    <property type="project" value="InterPro"/>
</dbReference>
<dbReference type="CDD" id="cd01347">
    <property type="entry name" value="ligand_gated_channel"/>
    <property type="match status" value="1"/>
</dbReference>
<evidence type="ECO:0000256" key="3">
    <source>
        <dbReference type="ARBA" id="ARBA00022448"/>
    </source>
</evidence>
<evidence type="ECO:0000256" key="13">
    <source>
        <dbReference type="SAM" id="SignalP"/>
    </source>
</evidence>
<accession>A0A1H1MDM1</accession>
<evidence type="ECO:0000256" key="11">
    <source>
        <dbReference type="RuleBase" id="RU003357"/>
    </source>
</evidence>
<keyword evidence="6 11" id="KW-0798">TonB box</keyword>
<feature type="chain" id="PRO_5009254267" evidence="13">
    <location>
        <begin position="22"/>
        <end position="723"/>
    </location>
</feature>
<evidence type="ECO:0000256" key="5">
    <source>
        <dbReference type="ARBA" id="ARBA00022692"/>
    </source>
</evidence>
<feature type="domain" description="TonB-dependent receptor plug" evidence="15">
    <location>
        <begin position="76"/>
        <end position="172"/>
    </location>
</feature>
<keyword evidence="5 10" id="KW-0812">Transmembrane</keyword>
<dbReference type="InterPro" id="IPR010105">
    <property type="entry name" value="TonB_sidphr_rcpt"/>
</dbReference>
<protein>
    <submittedName>
        <fullName evidence="16">Iron complex outermembrane recepter protein</fullName>
    </submittedName>
</protein>
<keyword evidence="4 10" id="KW-1134">Transmembrane beta strand</keyword>
<feature type="compositionally biased region" description="Polar residues" evidence="12">
    <location>
        <begin position="334"/>
        <end position="351"/>
    </location>
</feature>
<dbReference type="GO" id="GO:0038023">
    <property type="term" value="F:signaling receptor activity"/>
    <property type="evidence" value="ECO:0007669"/>
    <property type="project" value="InterPro"/>
</dbReference>
<evidence type="ECO:0000256" key="9">
    <source>
        <dbReference type="ARBA" id="ARBA00023237"/>
    </source>
</evidence>
<dbReference type="InterPro" id="IPR037066">
    <property type="entry name" value="Plug_dom_sf"/>
</dbReference>
<dbReference type="Pfam" id="PF00593">
    <property type="entry name" value="TonB_dep_Rec_b-barrel"/>
    <property type="match status" value="1"/>
</dbReference>
<dbReference type="InterPro" id="IPR036942">
    <property type="entry name" value="Beta-barrel_TonB_sf"/>
</dbReference>
<organism evidence="16 17">
    <name type="scientific">Halopseudomonas litoralis</name>
    <dbReference type="NCBI Taxonomy" id="797277"/>
    <lineage>
        <taxon>Bacteria</taxon>
        <taxon>Pseudomonadati</taxon>
        <taxon>Pseudomonadota</taxon>
        <taxon>Gammaproteobacteria</taxon>
        <taxon>Pseudomonadales</taxon>
        <taxon>Pseudomonadaceae</taxon>
        <taxon>Halopseudomonas</taxon>
    </lineage>
</organism>
<dbReference type="InterPro" id="IPR012910">
    <property type="entry name" value="Plug_dom"/>
</dbReference>
<evidence type="ECO:0000256" key="7">
    <source>
        <dbReference type="ARBA" id="ARBA00023136"/>
    </source>
</evidence>
<dbReference type="STRING" id="797277.SAMN05216198_0587"/>